<dbReference type="InParanoid" id="Q0UDR6"/>
<reference evidence="3" key="1">
    <citation type="journal article" date="2007" name="Plant Cell">
        <title>Dothideomycete-plant interactions illuminated by genome sequencing and EST analysis of the wheat pathogen Stagonospora nodorum.</title>
        <authorList>
            <person name="Hane J.K."/>
            <person name="Lowe R.G."/>
            <person name="Solomon P.S."/>
            <person name="Tan K.C."/>
            <person name="Schoch C.L."/>
            <person name="Spatafora J.W."/>
            <person name="Crous P.W."/>
            <person name="Kodira C."/>
            <person name="Birren B.W."/>
            <person name="Galagan J.E."/>
            <person name="Torriani S.F."/>
            <person name="McDonald B.A."/>
            <person name="Oliver R.P."/>
        </authorList>
    </citation>
    <scope>NUCLEOTIDE SEQUENCE [LARGE SCALE GENOMIC DNA]</scope>
    <source>
        <strain evidence="3">SN15 / ATCC MYA-4574 / FGSC 10173</strain>
    </source>
</reference>
<dbReference type="KEGG" id="pno:SNOG_10098"/>
<organism evidence="2 3">
    <name type="scientific">Phaeosphaeria nodorum (strain SN15 / ATCC MYA-4574 / FGSC 10173)</name>
    <name type="common">Glume blotch fungus</name>
    <name type="synonym">Parastagonospora nodorum</name>
    <dbReference type="NCBI Taxonomy" id="321614"/>
    <lineage>
        <taxon>Eukaryota</taxon>
        <taxon>Fungi</taxon>
        <taxon>Dikarya</taxon>
        <taxon>Ascomycota</taxon>
        <taxon>Pezizomycotina</taxon>
        <taxon>Dothideomycetes</taxon>
        <taxon>Pleosporomycetidae</taxon>
        <taxon>Pleosporales</taxon>
        <taxon>Pleosporineae</taxon>
        <taxon>Phaeosphaeriaceae</taxon>
        <taxon>Parastagonospora</taxon>
    </lineage>
</organism>
<dbReference type="EMBL" id="CH445340">
    <property type="protein sequence ID" value="EAT82433.1"/>
    <property type="molecule type" value="Genomic_DNA"/>
</dbReference>
<evidence type="ECO:0000313" key="2">
    <source>
        <dbReference type="EMBL" id="EAT82433.1"/>
    </source>
</evidence>
<dbReference type="Proteomes" id="UP000001055">
    <property type="component" value="Unassembled WGS sequence"/>
</dbReference>
<dbReference type="GeneID" id="5977286"/>
<dbReference type="RefSeq" id="XP_001800380.1">
    <property type="nucleotide sequence ID" value="XM_001800328.1"/>
</dbReference>
<name>Q0UDR6_PHANO</name>
<accession>Q0UDR6</accession>
<evidence type="ECO:0000256" key="1">
    <source>
        <dbReference type="SAM" id="MobiDB-lite"/>
    </source>
</evidence>
<sequence length="56" mass="6188">MGMQNASRKTRNGRITGRGEQTREAGTDVSWRKRNGVSVQQIMRSLAQQPAGGQDE</sequence>
<gene>
    <name evidence="2" type="ORF">SNOG_10098</name>
</gene>
<protein>
    <submittedName>
        <fullName evidence="2">Uncharacterized protein</fullName>
    </submittedName>
</protein>
<evidence type="ECO:0000313" key="3">
    <source>
        <dbReference type="Proteomes" id="UP000001055"/>
    </source>
</evidence>
<dbReference type="AlphaFoldDB" id="Q0UDR6"/>
<feature type="region of interest" description="Disordered" evidence="1">
    <location>
        <begin position="1"/>
        <end position="36"/>
    </location>
</feature>
<dbReference type="HOGENOM" id="CLU_3014945_0_0_1"/>
<proteinExistence type="predicted"/>